<dbReference type="Proteomes" id="UP000275078">
    <property type="component" value="Unassembled WGS sequence"/>
</dbReference>
<gene>
    <name evidence="1" type="ORF">BJ508DRAFT_330422</name>
</gene>
<sequence length="164" mass="18580">MLSTSALSLVVSIKDDQCEICDKILAMVPEQRIGAHTESCESLLRKFPEPAKILASQIEDWQFTKYAKDVGQYVEEAKKMKLDPEKHFQSINRLLYGDMFCCTGALSEEDARARPCGFDVQDLPLCYSSKKVPCNSDAFRKFEHQNKTLPKVEKHGYLAVVRTA</sequence>
<dbReference type="EMBL" id="ML119730">
    <property type="protein sequence ID" value="RPA77226.1"/>
    <property type="molecule type" value="Genomic_DNA"/>
</dbReference>
<dbReference type="AlphaFoldDB" id="A0A3N4HVV9"/>
<evidence type="ECO:0000313" key="1">
    <source>
        <dbReference type="EMBL" id="RPA77226.1"/>
    </source>
</evidence>
<evidence type="ECO:0000313" key="2">
    <source>
        <dbReference type="Proteomes" id="UP000275078"/>
    </source>
</evidence>
<reference evidence="1 2" key="1">
    <citation type="journal article" date="2018" name="Nat. Ecol. Evol.">
        <title>Pezizomycetes genomes reveal the molecular basis of ectomycorrhizal truffle lifestyle.</title>
        <authorList>
            <person name="Murat C."/>
            <person name="Payen T."/>
            <person name="Noel B."/>
            <person name="Kuo A."/>
            <person name="Morin E."/>
            <person name="Chen J."/>
            <person name="Kohler A."/>
            <person name="Krizsan K."/>
            <person name="Balestrini R."/>
            <person name="Da Silva C."/>
            <person name="Montanini B."/>
            <person name="Hainaut M."/>
            <person name="Levati E."/>
            <person name="Barry K.W."/>
            <person name="Belfiori B."/>
            <person name="Cichocki N."/>
            <person name="Clum A."/>
            <person name="Dockter R.B."/>
            <person name="Fauchery L."/>
            <person name="Guy J."/>
            <person name="Iotti M."/>
            <person name="Le Tacon F."/>
            <person name="Lindquist E.A."/>
            <person name="Lipzen A."/>
            <person name="Malagnac F."/>
            <person name="Mello A."/>
            <person name="Molinier V."/>
            <person name="Miyauchi S."/>
            <person name="Poulain J."/>
            <person name="Riccioni C."/>
            <person name="Rubini A."/>
            <person name="Sitrit Y."/>
            <person name="Splivallo R."/>
            <person name="Traeger S."/>
            <person name="Wang M."/>
            <person name="Zifcakova L."/>
            <person name="Wipf D."/>
            <person name="Zambonelli A."/>
            <person name="Paolocci F."/>
            <person name="Nowrousian M."/>
            <person name="Ottonello S."/>
            <person name="Baldrian P."/>
            <person name="Spatafora J.W."/>
            <person name="Henrissat B."/>
            <person name="Nagy L.G."/>
            <person name="Aury J.M."/>
            <person name="Wincker P."/>
            <person name="Grigoriev I.V."/>
            <person name="Bonfante P."/>
            <person name="Martin F.M."/>
        </authorList>
    </citation>
    <scope>NUCLEOTIDE SEQUENCE [LARGE SCALE GENOMIC DNA]</scope>
    <source>
        <strain evidence="1 2">RN42</strain>
    </source>
</reference>
<organism evidence="1 2">
    <name type="scientific">Ascobolus immersus RN42</name>
    <dbReference type="NCBI Taxonomy" id="1160509"/>
    <lineage>
        <taxon>Eukaryota</taxon>
        <taxon>Fungi</taxon>
        <taxon>Dikarya</taxon>
        <taxon>Ascomycota</taxon>
        <taxon>Pezizomycotina</taxon>
        <taxon>Pezizomycetes</taxon>
        <taxon>Pezizales</taxon>
        <taxon>Ascobolaceae</taxon>
        <taxon>Ascobolus</taxon>
    </lineage>
</organism>
<accession>A0A3N4HVV9</accession>
<name>A0A3N4HVV9_ASCIM</name>
<proteinExistence type="predicted"/>
<protein>
    <submittedName>
        <fullName evidence="1">Uncharacterized protein</fullName>
    </submittedName>
</protein>
<keyword evidence="2" id="KW-1185">Reference proteome</keyword>